<dbReference type="InterPro" id="IPR043128">
    <property type="entry name" value="Rev_trsase/Diguanyl_cyclase"/>
</dbReference>
<keyword evidence="1" id="KW-0560">Oxidoreductase</keyword>
<keyword evidence="1" id="KW-0575">Peroxidase</keyword>
<evidence type="ECO:0000313" key="1">
    <source>
        <dbReference type="EMBL" id="KAA0067135.1"/>
    </source>
</evidence>
<dbReference type="InterPro" id="IPR053134">
    <property type="entry name" value="RNA-dir_DNA_polymerase"/>
</dbReference>
<evidence type="ECO:0000313" key="2">
    <source>
        <dbReference type="Proteomes" id="UP000321393"/>
    </source>
</evidence>
<dbReference type="GO" id="GO:0004601">
    <property type="term" value="F:peroxidase activity"/>
    <property type="evidence" value="ECO:0007669"/>
    <property type="project" value="UniProtKB-KW"/>
</dbReference>
<dbReference type="AlphaFoldDB" id="A0A5A7VMW6"/>
<dbReference type="InterPro" id="IPR043502">
    <property type="entry name" value="DNA/RNA_pol_sf"/>
</dbReference>
<dbReference type="SUPFAM" id="SSF56672">
    <property type="entry name" value="DNA/RNA polymerases"/>
    <property type="match status" value="1"/>
</dbReference>
<dbReference type="EMBL" id="SSTE01000699">
    <property type="protein sequence ID" value="KAA0067135.1"/>
    <property type="molecule type" value="Genomic_DNA"/>
</dbReference>
<accession>A0A5A7VMW6</accession>
<dbReference type="PANTHER" id="PTHR24559:SF450">
    <property type="entry name" value="RNA-DIRECTED DNA POLYMERASE HOMOLOG"/>
    <property type="match status" value="1"/>
</dbReference>
<protein>
    <submittedName>
        <fullName evidence="1">Peroxidase 64</fullName>
    </submittedName>
</protein>
<dbReference type="OrthoDB" id="8059659at2759"/>
<gene>
    <name evidence="1" type="ORF">E6C27_scaffold38G002000</name>
</gene>
<comment type="caution">
    <text evidence="1">The sequence shown here is derived from an EMBL/GenBank/DDBJ whole genome shotgun (WGS) entry which is preliminary data.</text>
</comment>
<proteinExistence type="predicted"/>
<name>A0A5A7VMW6_CUCMM</name>
<reference evidence="1 2" key="1">
    <citation type="submission" date="2019-08" db="EMBL/GenBank/DDBJ databases">
        <title>Draft genome sequences of two oriental melons (Cucumis melo L. var makuwa).</title>
        <authorList>
            <person name="Kwon S.-Y."/>
        </authorList>
    </citation>
    <scope>NUCLEOTIDE SEQUENCE [LARGE SCALE GENOMIC DNA]</scope>
    <source>
        <strain evidence="2">cv. SW 3</strain>
        <tissue evidence="1">Leaf</tissue>
    </source>
</reference>
<dbReference type="Proteomes" id="UP000321393">
    <property type="component" value="Unassembled WGS sequence"/>
</dbReference>
<organism evidence="1 2">
    <name type="scientific">Cucumis melo var. makuwa</name>
    <name type="common">Oriental melon</name>
    <dbReference type="NCBI Taxonomy" id="1194695"/>
    <lineage>
        <taxon>Eukaryota</taxon>
        <taxon>Viridiplantae</taxon>
        <taxon>Streptophyta</taxon>
        <taxon>Embryophyta</taxon>
        <taxon>Tracheophyta</taxon>
        <taxon>Spermatophyta</taxon>
        <taxon>Magnoliopsida</taxon>
        <taxon>eudicotyledons</taxon>
        <taxon>Gunneridae</taxon>
        <taxon>Pentapetalae</taxon>
        <taxon>rosids</taxon>
        <taxon>fabids</taxon>
        <taxon>Cucurbitales</taxon>
        <taxon>Cucurbitaceae</taxon>
        <taxon>Benincaseae</taxon>
        <taxon>Cucumis</taxon>
    </lineage>
</organism>
<dbReference type="Gene3D" id="3.30.70.270">
    <property type="match status" value="1"/>
</dbReference>
<dbReference type="Gene3D" id="3.10.10.10">
    <property type="entry name" value="HIV Type 1 Reverse Transcriptase, subunit A, domain 1"/>
    <property type="match status" value="1"/>
</dbReference>
<sequence length="183" mass="21469">MKELTENMGKILLQMRKQKKVGGRQGKNKKMGMLIVVTSRKSRCPFFMPPYTCIVGRKEGNNLKVGTRKDLKHRKVMGQIKDEEEIILVDVSMNLRPYRYSTVQKNVIERLVNETLMAGMIKPNHWPYASPILLVKNMDECWRFYVDYQVLNELMVSDKFPILAIEERRDMLHGVKAFFKMVL</sequence>
<dbReference type="PANTHER" id="PTHR24559">
    <property type="entry name" value="TRANSPOSON TY3-I GAG-POL POLYPROTEIN"/>
    <property type="match status" value="1"/>
</dbReference>
<dbReference type="STRING" id="1194695.A0A5A7VMW6"/>